<gene>
    <name evidence="1" type="ORF">MET9862_02991</name>
</gene>
<organism evidence="1 2">
    <name type="scientific">Methylobacterium symbioticum</name>
    <dbReference type="NCBI Taxonomy" id="2584084"/>
    <lineage>
        <taxon>Bacteria</taxon>
        <taxon>Pseudomonadati</taxon>
        <taxon>Pseudomonadota</taxon>
        <taxon>Alphaproteobacteria</taxon>
        <taxon>Hyphomicrobiales</taxon>
        <taxon>Methylobacteriaceae</taxon>
        <taxon>Methylobacterium</taxon>
    </lineage>
</organism>
<dbReference type="EMBL" id="CABFPH010000040">
    <property type="protein sequence ID" value="VUD72393.1"/>
    <property type="molecule type" value="Genomic_DNA"/>
</dbReference>
<dbReference type="Proteomes" id="UP000410984">
    <property type="component" value="Unassembled WGS sequence"/>
</dbReference>
<evidence type="ECO:0000313" key="2">
    <source>
        <dbReference type="Proteomes" id="UP000410984"/>
    </source>
</evidence>
<sequence>MLSRVTTSLFLRFMQSRACGGAVRAITRLTVQDRLPGRSTVRSPSGVRP</sequence>
<keyword evidence="2" id="KW-1185">Reference proteome</keyword>
<accession>A0A509EGU3</accession>
<name>A0A509EGU3_9HYPH</name>
<protein>
    <submittedName>
        <fullName evidence="1">Uncharacterized protein</fullName>
    </submittedName>
</protein>
<evidence type="ECO:0000313" key="1">
    <source>
        <dbReference type="EMBL" id="VUD72393.1"/>
    </source>
</evidence>
<dbReference type="AlphaFoldDB" id="A0A509EGU3"/>
<dbReference type="RefSeq" id="WP_185156876.1">
    <property type="nucleotide sequence ID" value="NZ_CABFPH010000040.1"/>
</dbReference>
<reference evidence="1 2" key="1">
    <citation type="submission" date="2019-06" db="EMBL/GenBank/DDBJ databases">
        <authorList>
            <person name="Rodrigo-Torres L."/>
            <person name="Arahal R. D."/>
            <person name="Lucena T."/>
        </authorList>
    </citation>
    <scope>NUCLEOTIDE SEQUENCE [LARGE SCALE GENOMIC DNA]</scope>
    <source>
        <strain evidence="1 2">SB0023/3</strain>
    </source>
</reference>
<proteinExistence type="predicted"/>